<sequence>MTTATIQTPMTLEKPLIVPELDTMKQELIVQPDAANTVDVSDEVKTQADAWITKILAIEPRDLDAQQSATLTAKGLGGDVETELTEKSKLLQGPLSELMNDADNGSDVANDLLKLEETARSIDPNGFDFSNVSGIRVFLSYLGVPTPLTRWIAKYQSTEAIINSIEEGLKQGKAKLQRDNVVLKEDQTNYRKVLFRLDDYIAFAQYVDSQLEVKVNAETDADKQRFLKDEVLFPVRQRFQDLLTSKAVYQQAWVTSEFIMKTNEELIRGVDRALKHTMVALSVASSLAIALARQKRVIVALQSAKATTEKMIQDISDQLLTQGTQIMAQASEPYIQVEVMKNAFSKTLQAMDEVSKYRSEAIVSMKAGIGELKTMTDDMDKNVQRIEQGQDARDQFKVLLD</sequence>
<accession>A0AB36FS39</accession>
<dbReference type="Pfam" id="PF05816">
    <property type="entry name" value="TelA"/>
    <property type="match status" value="1"/>
</dbReference>
<keyword evidence="3" id="KW-1185">Reference proteome</keyword>
<gene>
    <name evidence="2" type="ORF">BFV95_4565</name>
</gene>
<dbReference type="Proteomes" id="UP000095392">
    <property type="component" value="Unassembled WGS sequence"/>
</dbReference>
<organism evidence="2 3">
    <name type="scientific">Alteromonas macleodii</name>
    <name type="common">Pseudoalteromonas macleodii</name>
    <dbReference type="NCBI Taxonomy" id="28108"/>
    <lineage>
        <taxon>Bacteria</taxon>
        <taxon>Pseudomonadati</taxon>
        <taxon>Pseudomonadota</taxon>
        <taxon>Gammaproteobacteria</taxon>
        <taxon>Alteromonadales</taxon>
        <taxon>Alteromonadaceae</taxon>
        <taxon>Alteromonas/Salinimonas group</taxon>
        <taxon>Alteromonas</taxon>
    </lineage>
</organism>
<dbReference type="EMBL" id="MIPY01000058">
    <property type="protein sequence ID" value="OES24806.1"/>
    <property type="molecule type" value="Genomic_DNA"/>
</dbReference>
<name>A0AB36FS39_ALTMA</name>
<protein>
    <submittedName>
        <fullName evidence="2">Toxic anion resistance family protein</fullName>
    </submittedName>
</protein>
<dbReference type="AlphaFoldDB" id="A0AB36FS39"/>
<comment type="similarity">
    <text evidence="1">Belongs to the TelA family.</text>
</comment>
<dbReference type="PANTHER" id="PTHR38432:SF1">
    <property type="entry name" value="TELA-LIKE PROTEIN SAOUHSC_01408"/>
    <property type="match status" value="1"/>
</dbReference>
<evidence type="ECO:0000256" key="1">
    <source>
        <dbReference type="ARBA" id="ARBA00005541"/>
    </source>
</evidence>
<proteinExistence type="inferred from homology"/>
<reference evidence="2 3" key="1">
    <citation type="submission" date="2016-09" db="EMBL/GenBank/DDBJ databases">
        <title>Draft Genome Sequence of four Alteromonas macleodii strains isolated from copper coupons and grown long-term at elevated copper levels.</title>
        <authorList>
            <person name="Cusick K."/>
            <person name="Dale J."/>
            <person name="Little B."/>
            <person name="Biffinger J."/>
        </authorList>
    </citation>
    <scope>NUCLEOTIDE SEQUENCE [LARGE SCALE GENOMIC DNA]</scope>
    <source>
        <strain evidence="2 3">KCP01</strain>
    </source>
</reference>
<dbReference type="InterPro" id="IPR008863">
    <property type="entry name" value="Toxic_anion-R_TelA"/>
</dbReference>
<comment type="caution">
    <text evidence="2">The sequence shown here is derived from an EMBL/GenBank/DDBJ whole genome shotgun (WGS) entry which is preliminary data.</text>
</comment>
<dbReference type="PANTHER" id="PTHR38432">
    <property type="entry name" value="TELA-LIKE PROTEIN SAOUHSC_01408"/>
    <property type="match status" value="1"/>
</dbReference>
<evidence type="ECO:0000313" key="3">
    <source>
        <dbReference type="Proteomes" id="UP000095392"/>
    </source>
</evidence>
<evidence type="ECO:0000313" key="2">
    <source>
        <dbReference type="EMBL" id="OES24806.1"/>
    </source>
</evidence>